<dbReference type="EMBL" id="JALNTZ010000006">
    <property type="protein sequence ID" value="KAJ3649733.1"/>
    <property type="molecule type" value="Genomic_DNA"/>
</dbReference>
<gene>
    <name evidence="2" type="ORF">Zmor_021457</name>
</gene>
<dbReference type="GO" id="GO:0042273">
    <property type="term" value="P:ribosomal large subunit biogenesis"/>
    <property type="evidence" value="ECO:0007669"/>
    <property type="project" value="InterPro"/>
</dbReference>
<evidence type="ECO:0000313" key="2">
    <source>
        <dbReference type="EMBL" id="KAJ3649733.1"/>
    </source>
</evidence>
<dbReference type="Gene3D" id="2.130.10.10">
    <property type="entry name" value="YVTN repeat-like/Quinoprotein amine dehydrogenase"/>
    <property type="match status" value="2"/>
</dbReference>
<dbReference type="InterPro" id="IPR015943">
    <property type="entry name" value="WD40/YVTN_repeat-like_dom_sf"/>
</dbReference>
<dbReference type="AlphaFoldDB" id="A0AA38MAT8"/>
<accession>A0AA38MAT8</accession>
<dbReference type="GO" id="GO:0030687">
    <property type="term" value="C:preribosome, large subunit precursor"/>
    <property type="evidence" value="ECO:0007669"/>
    <property type="project" value="TreeGrafter"/>
</dbReference>
<evidence type="ECO:0000313" key="3">
    <source>
        <dbReference type="Proteomes" id="UP001168821"/>
    </source>
</evidence>
<dbReference type="SUPFAM" id="SSF50978">
    <property type="entry name" value="WD40 repeat-like"/>
    <property type="match status" value="1"/>
</dbReference>
<dbReference type="Pfam" id="PF00400">
    <property type="entry name" value="WD40"/>
    <property type="match status" value="1"/>
</dbReference>
<name>A0AA38MAT8_9CUCU</name>
<dbReference type="InterPro" id="IPR037379">
    <property type="entry name" value="WDR74/Nsa1"/>
</dbReference>
<feature type="compositionally biased region" description="Basic residues" evidence="1">
    <location>
        <begin position="359"/>
        <end position="368"/>
    </location>
</feature>
<comment type="caution">
    <text evidence="2">The sequence shown here is derived from an EMBL/GenBank/DDBJ whole genome shotgun (WGS) entry which is preliminary data.</text>
</comment>
<keyword evidence="3" id="KW-1185">Reference proteome</keyword>
<dbReference type="PANTHER" id="PTHR16038">
    <property type="entry name" value="NOP SEVEN ASSOCIATED PROTEIN 1"/>
    <property type="match status" value="1"/>
</dbReference>
<dbReference type="InterPro" id="IPR001680">
    <property type="entry name" value="WD40_rpt"/>
</dbReference>
<dbReference type="InterPro" id="IPR036322">
    <property type="entry name" value="WD40_repeat_dom_sf"/>
</dbReference>
<feature type="region of interest" description="Disordered" evidence="1">
    <location>
        <begin position="342"/>
        <end position="368"/>
    </location>
</feature>
<protein>
    <recommendedName>
        <fullName evidence="4">WD repeat-containing protein 74</fullName>
    </recommendedName>
</protein>
<dbReference type="Proteomes" id="UP001168821">
    <property type="component" value="Unassembled WGS sequence"/>
</dbReference>
<reference evidence="2" key="1">
    <citation type="journal article" date="2023" name="G3 (Bethesda)">
        <title>Whole genome assemblies of Zophobas morio and Tenebrio molitor.</title>
        <authorList>
            <person name="Kaur S."/>
            <person name="Stinson S.A."/>
            <person name="diCenzo G.C."/>
        </authorList>
    </citation>
    <scope>NUCLEOTIDE SEQUENCE</scope>
    <source>
        <strain evidence="2">QUZm001</strain>
    </source>
</reference>
<dbReference type="SMART" id="SM00320">
    <property type="entry name" value="WD40"/>
    <property type="match status" value="3"/>
</dbReference>
<sequence>MEISNKYCIYVGTTRGVLQCSYCKPDEKVAYSVPEQQSEITALEWGRSEDEIIVGYKNEQVHLYNLNQNKYTKTISKLEGEGPIAGIAPVNKSILIAKHDGIITLWNGKKSDYFSINLEEKGTLEAIIYNKNREDVVGTGGECNDFKLWNLETKQCLFKAKSLGHDELNLPIPTSIKGLISFSESEKLNACCTKEGHVLLYDERAQRRPVVKFHEKKACYTCIASAFRERQCLVGTTRGYMQLLDLRAPGKCVRTFTTFTGSVTSIACDPQEPLVATTSLDRYLRVHHLETKELVYKVYLKQNLTKVLMKPLVKEEPEEVPDAPIVDEEYEEIFSNMEVVTDKKTKKHKQKSLVESGVKKKKKKTQSL</sequence>
<organism evidence="2 3">
    <name type="scientific">Zophobas morio</name>
    <dbReference type="NCBI Taxonomy" id="2755281"/>
    <lineage>
        <taxon>Eukaryota</taxon>
        <taxon>Metazoa</taxon>
        <taxon>Ecdysozoa</taxon>
        <taxon>Arthropoda</taxon>
        <taxon>Hexapoda</taxon>
        <taxon>Insecta</taxon>
        <taxon>Pterygota</taxon>
        <taxon>Neoptera</taxon>
        <taxon>Endopterygota</taxon>
        <taxon>Coleoptera</taxon>
        <taxon>Polyphaga</taxon>
        <taxon>Cucujiformia</taxon>
        <taxon>Tenebrionidae</taxon>
        <taxon>Zophobas</taxon>
    </lineage>
</organism>
<evidence type="ECO:0000256" key="1">
    <source>
        <dbReference type="SAM" id="MobiDB-lite"/>
    </source>
</evidence>
<evidence type="ECO:0008006" key="4">
    <source>
        <dbReference type="Google" id="ProtNLM"/>
    </source>
</evidence>
<dbReference type="PANTHER" id="PTHR16038:SF4">
    <property type="entry name" value="WD REPEAT-CONTAINING PROTEIN 74"/>
    <property type="match status" value="1"/>
</dbReference>
<dbReference type="GO" id="GO:0005730">
    <property type="term" value="C:nucleolus"/>
    <property type="evidence" value="ECO:0007669"/>
    <property type="project" value="InterPro"/>
</dbReference>
<proteinExistence type="predicted"/>